<feature type="signal peptide" evidence="1">
    <location>
        <begin position="1"/>
        <end position="21"/>
    </location>
</feature>
<evidence type="ECO:0000256" key="1">
    <source>
        <dbReference type="SAM" id="SignalP"/>
    </source>
</evidence>
<dbReference type="AlphaFoldDB" id="A0A2S9VG94"/>
<protein>
    <recommendedName>
        <fullName evidence="4">DUF2884 domain-containing protein</fullName>
    </recommendedName>
</protein>
<organism evidence="2 3">
    <name type="scientific">Alteromonas alba</name>
    <dbReference type="NCBI Taxonomy" id="2079529"/>
    <lineage>
        <taxon>Bacteria</taxon>
        <taxon>Pseudomonadati</taxon>
        <taxon>Pseudomonadota</taxon>
        <taxon>Gammaproteobacteria</taxon>
        <taxon>Alteromonadales</taxon>
        <taxon>Alteromonadaceae</taxon>
        <taxon>Alteromonas/Salinimonas group</taxon>
        <taxon>Alteromonas</taxon>
    </lineage>
</organism>
<name>A0A2S9VG94_9ALTE</name>
<keyword evidence="3" id="KW-1185">Reference proteome</keyword>
<dbReference type="OrthoDB" id="6397557at2"/>
<accession>A0A2S9VG94</accession>
<evidence type="ECO:0008006" key="4">
    <source>
        <dbReference type="Google" id="ProtNLM"/>
    </source>
</evidence>
<sequence length="267" mass="29577">MKTVAASLILTTAFIAQPALAHVEVDNQCNMELHGSVTFDHGDLTITTESGEKVLITPSHQLYVENKAVNLDTDEQRWVSDYYTSIETAIPMTVEIARDGIKIASFAITEVFTELLGEDNDLSENFDTLFSDLSNEIDERFYAADGTYKFDSTGLDGDWADAAWSEEFDDKIESLVERSTGHLLMAIGRQMLFEDGDMDAFANRMENFGEMIEQRVEGQADALESKAEALCTVLAKADYAESRMQKNIAGLSGLDLLETTGQLPLKQ</sequence>
<keyword evidence="1" id="KW-0732">Signal</keyword>
<feature type="chain" id="PRO_5015618705" description="DUF2884 domain-containing protein" evidence="1">
    <location>
        <begin position="22"/>
        <end position="267"/>
    </location>
</feature>
<dbReference type="InterPro" id="IPR021307">
    <property type="entry name" value="DUF2884"/>
</dbReference>
<evidence type="ECO:0000313" key="3">
    <source>
        <dbReference type="Proteomes" id="UP000238949"/>
    </source>
</evidence>
<dbReference type="RefSeq" id="WP_105932887.1">
    <property type="nucleotide sequence ID" value="NZ_PVNP01000005.1"/>
</dbReference>
<dbReference type="Pfam" id="PF11101">
    <property type="entry name" value="DUF2884"/>
    <property type="match status" value="1"/>
</dbReference>
<dbReference type="Proteomes" id="UP000238949">
    <property type="component" value="Unassembled WGS sequence"/>
</dbReference>
<comment type="caution">
    <text evidence="2">The sequence shown here is derived from an EMBL/GenBank/DDBJ whole genome shotgun (WGS) entry which is preliminary data.</text>
</comment>
<dbReference type="EMBL" id="PVNP01000005">
    <property type="protein sequence ID" value="PRO75491.1"/>
    <property type="molecule type" value="Genomic_DNA"/>
</dbReference>
<reference evidence="3" key="1">
    <citation type="journal article" date="2020" name="Int. J. Syst. Evol. Microbiol.">
        <title>Alteromonas alba sp. nov., a marine bacterium isolated from the seawater of the West Pacific Ocean.</title>
        <authorList>
            <person name="Sun C."/>
            <person name="Wu Y.-H."/>
            <person name="Xamxidin M."/>
            <person name="Cheng H."/>
            <person name="Xu X.-W."/>
        </authorList>
    </citation>
    <scope>NUCLEOTIDE SEQUENCE [LARGE SCALE GENOMIC DNA]</scope>
    <source>
        <strain evidence="3">190</strain>
    </source>
</reference>
<proteinExistence type="predicted"/>
<evidence type="ECO:0000313" key="2">
    <source>
        <dbReference type="EMBL" id="PRO75491.1"/>
    </source>
</evidence>
<gene>
    <name evidence="2" type="ORF">C6Y40_00865</name>
</gene>